<comment type="caution">
    <text evidence="1">The sequence shown here is derived from an EMBL/GenBank/DDBJ whole genome shotgun (WGS) entry which is preliminary data.</text>
</comment>
<proteinExistence type="predicted"/>
<name>A0A5A7RK32_STRAF</name>
<dbReference type="Proteomes" id="UP000325081">
    <property type="component" value="Unassembled WGS sequence"/>
</dbReference>
<organism evidence="1 2">
    <name type="scientific">Striga asiatica</name>
    <name type="common">Asiatic witchweed</name>
    <name type="synonym">Buchnera asiatica</name>
    <dbReference type="NCBI Taxonomy" id="4170"/>
    <lineage>
        <taxon>Eukaryota</taxon>
        <taxon>Viridiplantae</taxon>
        <taxon>Streptophyta</taxon>
        <taxon>Embryophyta</taxon>
        <taxon>Tracheophyta</taxon>
        <taxon>Spermatophyta</taxon>
        <taxon>Magnoliopsida</taxon>
        <taxon>eudicotyledons</taxon>
        <taxon>Gunneridae</taxon>
        <taxon>Pentapetalae</taxon>
        <taxon>asterids</taxon>
        <taxon>lamiids</taxon>
        <taxon>Lamiales</taxon>
        <taxon>Orobanchaceae</taxon>
        <taxon>Buchnereae</taxon>
        <taxon>Striga</taxon>
    </lineage>
</organism>
<dbReference type="EMBL" id="BKCP01013403">
    <property type="protein sequence ID" value="GER57519.1"/>
    <property type="molecule type" value="Genomic_DNA"/>
</dbReference>
<gene>
    <name evidence="1" type="ORF">STAS_35347</name>
</gene>
<sequence length="285" mass="32080">MKIFFITKSFSGSSHKIMRHIVPRHCIIFKHHRKLPEEQTEQDQDHFVQLLFVQNLAQDEIHCCFPDLDRFAKDGILLRFLLVNFLDSKTEGSDQAELFRLGLVSILSSEVRQRSVELRLHVSHHVASVSKHFEERASSHVVPPVFHASGVHLHAYAIGPAVGELAALVGHFDKAMAGDVRSHTKVPKLRKRQVSTNKKTTTAFSSSLALEGFDLSVDVVDDLLERGLAVLLEVPQLRDHITAARVVLLHLHQGSGHSLVYLWAPLCPEPTQLLVILELALQYMK</sequence>
<protein>
    <submittedName>
        <fullName evidence="1">Pentatricopeptide repeat (PPR) superfamily protein</fullName>
    </submittedName>
</protein>
<evidence type="ECO:0000313" key="1">
    <source>
        <dbReference type="EMBL" id="GER57519.1"/>
    </source>
</evidence>
<keyword evidence="2" id="KW-1185">Reference proteome</keyword>
<evidence type="ECO:0000313" key="2">
    <source>
        <dbReference type="Proteomes" id="UP000325081"/>
    </source>
</evidence>
<reference evidence="2" key="1">
    <citation type="journal article" date="2019" name="Curr. Biol.">
        <title>Genome Sequence of Striga asiatica Provides Insight into the Evolution of Plant Parasitism.</title>
        <authorList>
            <person name="Yoshida S."/>
            <person name="Kim S."/>
            <person name="Wafula E.K."/>
            <person name="Tanskanen J."/>
            <person name="Kim Y.M."/>
            <person name="Honaas L."/>
            <person name="Yang Z."/>
            <person name="Spallek T."/>
            <person name="Conn C.E."/>
            <person name="Ichihashi Y."/>
            <person name="Cheong K."/>
            <person name="Cui S."/>
            <person name="Der J.P."/>
            <person name="Gundlach H."/>
            <person name="Jiao Y."/>
            <person name="Hori C."/>
            <person name="Ishida J.K."/>
            <person name="Kasahara H."/>
            <person name="Kiba T."/>
            <person name="Kim M.S."/>
            <person name="Koo N."/>
            <person name="Laohavisit A."/>
            <person name="Lee Y.H."/>
            <person name="Lumba S."/>
            <person name="McCourt P."/>
            <person name="Mortimer J.C."/>
            <person name="Mutuku J.M."/>
            <person name="Nomura T."/>
            <person name="Sasaki-Sekimoto Y."/>
            <person name="Seto Y."/>
            <person name="Wang Y."/>
            <person name="Wakatake T."/>
            <person name="Sakakibara H."/>
            <person name="Demura T."/>
            <person name="Yamaguchi S."/>
            <person name="Yoneyama K."/>
            <person name="Manabe R.I."/>
            <person name="Nelson D.C."/>
            <person name="Schulman A.H."/>
            <person name="Timko M.P."/>
            <person name="dePamphilis C.W."/>
            <person name="Choi D."/>
            <person name="Shirasu K."/>
        </authorList>
    </citation>
    <scope>NUCLEOTIDE SEQUENCE [LARGE SCALE GENOMIC DNA]</scope>
    <source>
        <strain evidence="2">cv. UVA1</strain>
    </source>
</reference>
<dbReference type="AlphaFoldDB" id="A0A5A7RK32"/>
<accession>A0A5A7RK32</accession>